<gene>
    <name evidence="2" type="ORF">CURHAP_LOCUS47958</name>
</gene>
<dbReference type="EMBL" id="CAEKDK010000008">
    <property type="protein sequence ID" value="CAB4289359.1"/>
    <property type="molecule type" value="Genomic_DNA"/>
</dbReference>
<protein>
    <recommendedName>
        <fullName evidence="1">GAG-pre-integrase domain-containing protein</fullName>
    </recommendedName>
</protein>
<dbReference type="InterPro" id="IPR025724">
    <property type="entry name" value="GAG-pre-integrase_dom"/>
</dbReference>
<evidence type="ECO:0000313" key="2">
    <source>
        <dbReference type="EMBL" id="CAB4289359.1"/>
    </source>
</evidence>
<evidence type="ECO:0000259" key="1">
    <source>
        <dbReference type="Pfam" id="PF13976"/>
    </source>
</evidence>
<accession>A0A6J5VJU5</accession>
<dbReference type="AlphaFoldDB" id="A0A6J5VJU5"/>
<name>A0A6J5VJU5_PRUAR</name>
<feature type="domain" description="GAG-pre-integrase" evidence="1">
    <location>
        <begin position="101"/>
        <end position="153"/>
    </location>
</feature>
<dbReference type="Proteomes" id="UP000507222">
    <property type="component" value="Unassembled WGS sequence"/>
</dbReference>
<evidence type="ECO:0000313" key="3">
    <source>
        <dbReference type="Proteomes" id="UP000507222"/>
    </source>
</evidence>
<reference evidence="2 3" key="1">
    <citation type="submission" date="2020-05" db="EMBL/GenBank/DDBJ databases">
        <authorList>
            <person name="Campoy J."/>
            <person name="Schneeberger K."/>
            <person name="Spophaly S."/>
        </authorList>
    </citation>
    <scope>NUCLEOTIDE SEQUENCE [LARGE SCALE GENOMIC DNA]</scope>
    <source>
        <strain evidence="2">PruArmRojPasFocal</strain>
    </source>
</reference>
<organism evidence="2 3">
    <name type="scientific">Prunus armeniaca</name>
    <name type="common">Apricot</name>
    <name type="synonym">Armeniaca vulgaris</name>
    <dbReference type="NCBI Taxonomy" id="36596"/>
    <lineage>
        <taxon>Eukaryota</taxon>
        <taxon>Viridiplantae</taxon>
        <taxon>Streptophyta</taxon>
        <taxon>Embryophyta</taxon>
        <taxon>Tracheophyta</taxon>
        <taxon>Spermatophyta</taxon>
        <taxon>Magnoliopsida</taxon>
        <taxon>eudicotyledons</taxon>
        <taxon>Gunneridae</taxon>
        <taxon>Pentapetalae</taxon>
        <taxon>rosids</taxon>
        <taxon>fabids</taxon>
        <taxon>Rosales</taxon>
        <taxon>Rosaceae</taxon>
        <taxon>Amygdaloideae</taxon>
        <taxon>Amygdaleae</taxon>
        <taxon>Prunus</taxon>
    </lineage>
</organism>
<dbReference type="Pfam" id="PF13976">
    <property type="entry name" value="gag_pre-integrs"/>
    <property type="match status" value="1"/>
</dbReference>
<proteinExistence type="predicted"/>
<sequence>MPSFRPTNYFNHRITCQLCFQKGHTGLTCRNGPGHSFSSHTPPLRLTTNHYTIPTPFPSASYVSNMPNNNHAAFTNWSMLPMVKDLVLGKLLYQGPTEESLYPIHLSKSSSNLFYLHAKAPSPLWHQRLGHPSQQVLRQLLAKNKINVTDSLNQLPLYSDC</sequence>